<dbReference type="InterPro" id="IPR042213">
    <property type="entry name" value="NBD_C_sf"/>
</dbReference>
<dbReference type="InterPro" id="IPR037051">
    <property type="entry name" value="4-carb_acid_sugar_kinase_N_sf"/>
</dbReference>
<dbReference type="GO" id="GO:0016301">
    <property type="term" value="F:kinase activity"/>
    <property type="evidence" value="ECO:0007669"/>
    <property type="project" value="UniProtKB-KW"/>
</dbReference>
<sequence>MSVDFAYIADDFTGATDVLEALASAGARARLYLDCAPSAVEPGLQAIGIATTARATAAAELPNVLAPLFDALVSLQPAIVQYKVCSTFDSSPEIGNIATVISTAWERFPYQSVLPVIVGAPRLGRWVVFGNLFARYGVTAKIYRLDRHPVMRFHPITPMEESDLGVILHHQGLPHPVEYLTVLDYTLDQSTSFEKFQRTDRTVLIADTLLEEHLTTLGRLVLAALRTPALVIGSSGATQAICNALIERGKFCGEPLLAAPYPVDPVLVVSGSCSRVSANQTQRAIQAGFCEIAIVPDKLLHNDAYIEEVAEKIAQQLCRGKSVIAHTCSGPDDPRLLNRHSPWERLHLGRELGRQLGELVARVAGRVPVRRIIVTGGDTSGYVALAAGLKALDPIAVIAPGAPLCRACAPQTCLDGIEFCFKGGQTGPEDFYLIARDGVKT</sequence>
<dbReference type="Gene3D" id="3.40.50.10840">
    <property type="entry name" value="Putative sugar-binding, N-terminal domain"/>
    <property type="match status" value="1"/>
</dbReference>
<dbReference type="Proteomes" id="UP000000447">
    <property type="component" value="Chromosome"/>
</dbReference>
<evidence type="ECO:0000256" key="3">
    <source>
        <dbReference type="ARBA" id="ARBA00022741"/>
    </source>
</evidence>
<keyword evidence="2" id="KW-0808">Transferase</keyword>
<gene>
    <name evidence="9" type="ordered locus">trd_0131</name>
</gene>
<dbReference type="GO" id="GO:0005524">
    <property type="term" value="F:ATP binding"/>
    <property type="evidence" value="ECO:0007669"/>
    <property type="project" value="UniProtKB-KW"/>
</dbReference>
<keyword evidence="10" id="KW-1185">Reference proteome</keyword>
<dbReference type="Pfam" id="PF07005">
    <property type="entry name" value="SBD_N"/>
    <property type="match status" value="1"/>
</dbReference>
<feature type="domain" description="Four-carbon acid sugar kinase N-terminal" evidence="7">
    <location>
        <begin position="6"/>
        <end position="240"/>
    </location>
</feature>
<evidence type="ECO:0000256" key="2">
    <source>
        <dbReference type="ARBA" id="ARBA00022679"/>
    </source>
</evidence>
<proteinExistence type="inferred from homology"/>
<accession>B9KXE4</accession>
<organism evidence="9 10">
    <name type="scientific">Thermomicrobium roseum (strain ATCC 27502 / DSM 5159 / P-2)</name>
    <dbReference type="NCBI Taxonomy" id="309801"/>
    <lineage>
        <taxon>Bacteria</taxon>
        <taxon>Pseudomonadati</taxon>
        <taxon>Thermomicrobiota</taxon>
        <taxon>Thermomicrobia</taxon>
        <taxon>Thermomicrobiales</taxon>
        <taxon>Thermomicrobiaceae</taxon>
        <taxon>Thermomicrobium</taxon>
    </lineage>
</organism>
<evidence type="ECO:0000313" key="10">
    <source>
        <dbReference type="Proteomes" id="UP000000447"/>
    </source>
</evidence>
<evidence type="ECO:0000256" key="5">
    <source>
        <dbReference type="ARBA" id="ARBA00022840"/>
    </source>
</evidence>
<comment type="similarity">
    <text evidence="1">Belongs to the four-carbon acid sugar kinase family.</text>
</comment>
<dbReference type="InterPro" id="IPR010737">
    <property type="entry name" value="4-carb_acid_sugar_kinase_N"/>
</dbReference>
<evidence type="ECO:0000259" key="7">
    <source>
        <dbReference type="Pfam" id="PF07005"/>
    </source>
</evidence>
<dbReference type="SUPFAM" id="SSF142764">
    <property type="entry name" value="YgbK-like"/>
    <property type="match status" value="1"/>
</dbReference>
<keyword evidence="4" id="KW-0418">Kinase</keyword>
<dbReference type="EMBL" id="CP001275">
    <property type="protein sequence ID" value="ACM04724.1"/>
    <property type="molecule type" value="Genomic_DNA"/>
</dbReference>
<evidence type="ECO:0000256" key="6">
    <source>
        <dbReference type="ARBA" id="ARBA00023277"/>
    </source>
</evidence>
<evidence type="ECO:0000259" key="8">
    <source>
        <dbReference type="Pfam" id="PF17042"/>
    </source>
</evidence>
<dbReference type="InterPro" id="IPR031475">
    <property type="entry name" value="NBD_C"/>
</dbReference>
<evidence type="ECO:0000313" key="9">
    <source>
        <dbReference type="EMBL" id="ACM04724.1"/>
    </source>
</evidence>
<dbReference type="AlphaFoldDB" id="B9KXE4"/>
<dbReference type="eggNOG" id="COG3395">
    <property type="taxonomic scope" value="Bacteria"/>
</dbReference>
<dbReference type="HOGENOM" id="CLU_029424_1_1_0"/>
<protein>
    <submittedName>
        <fullName evidence="9">YgbK domain protein</fullName>
    </submittedName>
</protein>
<reference evidence="9 10" key="1">
    <citation type="journal article" date="2009" name="PLoS ONE">
        <title>Complete genome sequence of the aerobic CO-oxidizing thermophile Thermomicrobium roseum.</title>
        <authorList>
            <person name="Wu D."/>
            <person name="Raymond J."/>
            <person name="Wu M."/>
            <person name="Chatterji S."/>
            <person name="Ren Q."/>
            <person name="Graham J.E."/>
            <person name="Bryant D.A."/>
            <person name="Robb F."/>
            <person name="Colman A."/>
            <person name="Tallon L.J."/>
            <person name="Badger J.H."/>
            <person name="Madupu R."/>
            <person name="Ward N.L."/>
            <person name="Eisen J.A."/>
        </authorList>
    </citation>
    <scope>NUCLEOTIDE SEQUENCE [LARGE SCALE GENOMIC DNA]</scope>
    <source>
        <strain evidence="10">ATCC 27502 / DSM 5159 / P-2</strain>
    </source>
</reference>
<feature type="domain" description="Four-carbon acid sugar kinase nucleotide binding" evidence="8">
    <location>
        <begin position="267"/>
        <end position="431"/>
    </location>
</feature>
<keyword evidence="3" id="KW-0547">Nucleotide-binding</keyword>
<keyword evidence="6" id="KW-0119">Carbohydrate metabolism</keyword>
<name>B9KXE4_THERP</name>
<evidence type="ECO:0000256" key="4">
    <source>
        <dbReference type="ARBA" id="ARBA00022777"/>
    </source>
</evidence>
<dbReference type="KEGG" id="tro:trd_0131"/>
<dbReference type="RefSeq" id="WP_012641544.1">
    <property type="nucleotide sequence ID" value="NC_011959.1"/>
</dbReference>
<dbReference type="STRING" id="309801.trd_0131"/>
<dbReference type="OrthoDB" id="9778478at2"/>
<evidence type="ECO:0000256" key="1">
    <source>
        <dbReference type="ARBA" id="ARBA00005715"/>
    </source>
</evidence>
<keyword evidence="5" id="KW-0067">ATP-binding</keyword>
<dbReference type="Gene3D" id="3.40.980.20">
    <property type="entry name" value="Four-carbon acid sugar kinase, nucleotide binding domain"/>
    <property type="match status" value="1"/>
</dbReference>
<dbReference type="Pfam" id="PF17042">
    <property type="entry name" value="NBD_C"/>
    <property type="match status" value="1"/>
</dbReference>